<reference evidence="5" key="1">
    <citation type="journal article" date="2021" name="PeerJ">
        <title>Extensive microbial diversity within the chicken gut microbiome revealed by metagenomics and culture.</title>
        <authorList>
            <person name="Gilroy R."/>
            <person name="Ravi A."/>
            <person name="Getino M."/>
            <person name="Pursley I."/>
            <person name="Horton D.L."/>
            <person name="Alikhan N.F."/>
            <person name="Baker D."/>
            <person name="Gharbi K."/>
            <person name="Hall N."/>
            <person name="Watson M."/>
            <person name="Adriaenssens E.M."/>
            <person name="Foster-Nyarko E."/>
            <person name="Jarju S."/>
            <person name="Secka A."/>
            <person name="Antonio M."/>
            <person name="Oren A."/>
            <person name="Chaudhuri R.R."/>
            <person name="La Ragione R."/>
            <person name="Hildebrand F."/>
            <person name="Pallen M.J."/>
        </authorList>
    </citation>
    <scope>NUCLEOTIDE SEQUENCE</scope>
    <source>
        <strain evidence="5">ChiGjej2B2-19336</strain>
    </source>
</reference>
<dbReference type="EMBL" id="DYZA01000119">
    <property type="protein sequence ID" value="HJD97194.1"/>
    <property type="molecule type" value="Genomic_DNA"/>
</dbReference>
<feature type="chain" id="PRO_5036781791" evidence="4">
    <location>
        <begin position="23"/>
        <end position="334"/>
    </location>
</feature>
<organism evidence="5 6">
    <name type="scientific">Mailhella massiliensis</name>
    <dbReference type="NCBI Taxonomy" id="1903261"/>
    <lineage>
        <taxon>Bacteria</taxon>
        <taxon>Pseudomonadati</taxon>
        <taxon>Thermodesulfobacteriota</taxon>
        <taxon>Desulfovibrionia</taxon>
        <taxon>Desulfovibrionales</taxon>
        <taxon>Desulfovibrionaceae</taxon>
        <taxon>Mailhella</taxon>
    </lineage>
</organism>
<dbReference type="InterPro" id="IPR038404">
    <property type="entry name" value="TRAP_DctP_sf"/>
</dbReference>
<dbReference type="GO" id="GO:0015740">
    <property type="term" value="P:C4-dicarboxylate transport"/>
    <property type="evidence" value="ECO:0007669"/>
    <property type="project" value="TreeGrafter"/>
</dbReference>
<name>A0A921AW48_9BACT</name>
<evidence type="ECO:0000256" key="1">
    <source>
        <dbReference type="ARBA" id="ARBA00009023"/>
    </source>
</evidence>
<sequence length="334" mass="36922">MKMRFLSLALALALSITGTAFVADSYAAPKKIKVWTGNPEGDPILAGMKDAFKPFVEKESNGKYVVEIYPAMTLGASDSAFQGAQFGSIQIVVDSVNNIGQFIPQFAAFDVPYLLPDEEKLERAFNSKAVEHLWTFAEKKGIKPLNVVLATYRGILSTKPILKLEDTKGVKDRTSSSKYHIAAMEALGFIPTPMAASEVLTAIQQGVVDSVDYEWHAFVNQRIVDVAKNLLLSDHLPVLYMAYTSSDWWDGLSKADREMFSNALEVYRQHVINIYKERNSQVLETMAKDFGVTISRLSPEEKARWIEASKASLKSFPADIAALAEEIRAAGEGK</sequence>
<dbReference type="RefSeq" id="WP_304122106.1">
    <property type="nucleotide sequence ID" value="NZ_DYZA01000119.1"/>
</dbReference>
<keyword evidence="2" id="KW-0813">Transport</keyword>
<comment type="caution">
    <text evidence="5">The sequence shown here is derived from an EMBL/GenBank/DDBJ whole genome shotgun (WGS) entry which is preliminary data.</text>
</comment>
<dbReference type="AlphaFoldDB" id="A0A921AW48"/>
<comment type="similarity">
    <text evidence="1">Belongs to the bacterial solute-binding protein 7 family.</text>
</comment>
<evidence type="ECO:0000313" key="5">
    <source>
        <dbReference type="EMBL" id="HJD97194.1"/>
    </source>
</evidence>
<gene>
    <name evidence="5" type="ORF">K8W16_06080</name>
</gene>
<evidence type="ECO:0000256" key="4">
    <source>
        <dbReference type="SAM" id="SignalP"/>
    </source>
</evidence>
<evidence type="ECO:0000313" key="6">
    <source>
        <dbReference type="Proteomes" id="UP000698963"/>
    </source>
</evidence>
<feature type="signal peptide" evidence="4">
    <location>
        <begin position="1"/>
        <end position="22"/>
    </location>
</feature>
<reference evidence="5" key="2">
    <citation type="submission" date="2021-09" db="EMBL/GenBank/DDBJ databases">
        <authorList>
            <person name="Gilroy R."/>
        </authorList>
    </citation>
    <scope>NUCLEOTIDE SEQUENCE</scope>
    <source>
        <strain evidence="5">ChiGjej2B2-19336</strain>
    </source>
</reference>
<evidence type="ECO:0000256" key="2">
    <source>
        <dbReference type="ARBA" id="ARBA00022448"/>
    </source>
</evidence>
<dbReference type="Pfam" id="PF03480">
    <property type="entry name" value="DctP"/>
    <property type="match status" value="1"/>
</dbReference>
<keyword evidence="3 4" id="KW-0732">Signal</keyword>
<dbReference type="Gene3D" id="3.40.190.170">
    <property type="entry name" value="Bacterial extracellular solute-binding protein, family 7"/>
    <property type="match status" value="1"/>
</dbReference>
<proteinExistence type="inferred from homology"/>
<accession>A0A921AW48</accession>
<dbReference type="CDD" id="cd13603">
    <property type="entry name" value="PBP2_TRAP_Siap_TeaA_like"/>
    <property type="match status" value="1"/>
</dbReference>
<dbReference type="GO" id="GO:0055085">
    <property type="term" value="P:transmembrane transport"/>
    <property type="evidence" value="ECO:0007669"/>
    <property type="project" value="InterPro"/>
</dbReference>
<protein>
    <submittedName>
        <fullName evidence="5">TRAP transporter substrate-binding protein</fullName>
    </submittedName>
</protein>
<dbReference type="NCBIfam" id="NF037995">
    <property type="entry name" value="TRAP_S1"/>
    <property type="match status" value="1"/>
</dbReference>
<dbReference type="PANTHER" id="PTHR33376:SF7">
    <property type="entry name" value="C4-DICARBOXYLATE-BINDING PROTEIN DCTB"/>
    <property type="match status" value="1"/>
</dbReference>
<dbReference type="InterPro" id="IPR018389">
    <property type="entry name" value="DctP_fam"/>
</dbReference>
<dbReference type="PANTHER" id="PTHR33376">
    <property type="match status" value="1"/>
</dbReference>
<dbReference type="Proteomes" id="UP000698963">
    <property type="component" value="Unassembled WGS sequence"/>
</dbReference>
<evidence type="ECO:0000256" key="3">
    <source>
        <dbReference type="ARBA" id="ARBA00022729"/>
    </source>
</evidence>